<feature type="non-terminal residue" evidence="3">
    <location>
        <position position="102"/>
    </location>
</feature>
<keyword evidence="2" id="KW-0732">Signal</keyword>
<feature type="non-terminal residue" evidence="3">
    <location>
        <position position="1"/>
    </location>
</feature>
<proteinExistence type="predicted"/>
<feature type="compositionally biased region" description="Basic and acidic residues" evidence="1">
    <location>
        <begin position="52"/>
        <end position="62"/>
    </location>
</feature>
<organism evidence="3">
    <name type="scientific">Arion vulgaris</name>
    <dbReference type="NCBI Taxonomy" id="1028688"/>
    <lineage>
        <taxon>Eukaryota</taxon>
        <taxon>Metazoa</taxon>
        <taxon>Spiralia</taxon>
        <taxon>Lophotrochozoa</taxon>
        <taxon>Mollusca</taxon>
        <taxon>Gastropoda</taxon>
        <taxon>Heterobranchia</taxon>
        <taxon>Euthyneura</taxon>
        <taxon>Panpulmonata</taxon>
        <taxon>Eupulmonata</taxon>
        <taxon>Stylommatophora</taxon>
        <taxon>Helicina</taxon>
        <taxon>Arionoidea</taxon>
        <taxon>Arionidae</taxon>
        <taxon>Arion</taxon>
    </lineage>
</organism>
<dbReference type="EMBL" id="HACG01026275">
    <property type="protein sequence ID" value="CEK73140.1"/>
    <property type="molecule type" value="Transcribed_RNA"/>
</dbReference>
<evidence type="ECO:0000256" key="1">
    <source>
        <dbReference type="SAM" id="MobiDB-lite"/>
    </source>
</evidence>
<feature type="region of interest" description="Disordered" evidence="1">
    <location>
        <begin position="44"/>
        <end position="74"/>
    </location>
</feature>
<reference evidence="3" key="1">
    <citation type="submission" date="2014-12" db="EMBL/GenBank/DDBJ databases">
        <title>Insight into the proteome of Arion vulgaris.</title>
        <authorList>
            <person name="Aradska J."/>
            <person name="Bulat T."/>
            <person name="Smidak R."/>
            <person name="Sarate P."/>
            <person name="Gangsoo J."/>
            <person name="Sialana F."/>
            <person name="Bilban M."/>
            <person name="Lubec G."/>
        </authorList>
    </citation>
    <scope>NUCLEOTIDE SEQUENCE</scope>
    <source>
        <tissue evidence="3">Skin</tissue>
    </source>
</reference>
<protein>
    <submittedName>
        <fullName evidence="3">Uncharacterized protein</fullName>
    </submittedName>
</protein>
<gene>
    <name evidence="3" type="primary">ORF85487</name>
</gene>
<feature type="chain" id="PRO_5002111396" evidence="2">
    <location>
        <begin position="27"/>
        <end position="102"/>
    </location>
</feature>
<accession>A0A0B6ZZH1</accession>
<feature type="signal peptide" evidence="2">
    <location>
        <begin position="1"/>
        <end position="26"/>
    </location>
</feature>
<sequence length="102" mass="11564">LQRMIIGLLLLCTVIVAFFILPGILSNEHDQIALDDLKVEHDLTPNPVGEKAQQDADKENKANENSLVNAIDQMDKPLEDHKYVADYDFFNGQTQTEKQKQI</sequence>
<dbReference type="AlphaFoldDB" id="A0A0B6ZZH1"/>
<name>A0A0B6ZZH1_9EUPU</name>
<evidence type="ECO:0000256" key="2">
    <source>
        <dbReference type="SAM" id="SignalP"/>
    </source>
</evidence>
<evidence type="ECO:0000313" key="3">
    <source>
        <dbReference type="EMBL" id="CEK73140.1"/>
    </source>
</evidence>